<feature type="domain" description="Nitroreductase" evidence="1">
    <location>
        <begin position="52"/>
        <end position="218"/>
    </location>
</feature>
<accession>Q210A2</accession>
<dbReference type="SMR" id="Q210A2"/>
<dbReference type="EMBL" id="CP000301">
    <property type="protein sequence ID" value="ABD89284.1"/>
    <property type="molecule type" value="Genomic_DNA"/>
</dbReference>
<dbReference type="InterPro" id="IPR050627">
    <property type="entry name" value="Nitroreductase/BluB"/>
</dbReference>
<dbReference type="InterPro" id="IPR000415">
    <property type="entry name" value="Nitroreductase-like"/>
</dbReference>
<dbReference type="InterPro" id="IPR012825">
    <property type="entry name" value="BluB"/>
</dbReference>
<organism evidence="2">
    <name type="scientific">Rhodopseudomonas palustris (strain BisB18)</name>
    <dbReference type="NCBI Taxonomy" id="316056"/>
    <lineage>
        <taxon>Bacteria</taxon>
        <taxon>Pseudomonadati</taxon>
        <taxon>Pseudomonadota</taxon>
        <taxon>Alphaproteobacteria</taxon>
        <taxon>Hyphomicrobiales</taxon>
        <taxon>Nitrobacteraceae</taxon>
        <taxon>Rhodopseudomonas</taxon>
    </lineage>
</organism>
<protein>
    <submittedName>
        <fullName evidence="2">Cob(II)yrinic acid a,c-diamide reductase</fullName>
        <ecNumber evidence="2">1.16.8.1</ecNumber>
    </submittedName>
</protein>
<sequence length="246" mass="27634">MVLGFERPADALTVLRRRKVTNFDAGPLSESELALTPPDFDPEFVAKLAQLIAWRRDVRRFRRDAVEPDLIERLLDLAQLAPSVGNSQPWRWVSVDSPDTREKIHQNFVACNAKAASGFQGERADLYARLKLEGIDVAPRQFAVFCDRGTAQGAGVGCQTMPETLDYSVVVMIETFWLAARAEGLGVGWVSILDPEQAKADLQVPERWKLIAYLCVGWPVEEHDVPELVRYGWQDRTQAGRLVTSR</sequence>
<dbReference type="PANTHER" id="PTHR23026">
    <property type="entry name" value="NADPH NITROREDUCTASE"/>
    <property type="match status" value="1"/>
</dbReference>
<dbReference type="NCBIfam" id="TIGR02476">
    <property type="entry name" value="BluB"/>
    <property type="match status" value="1"/>
</dbReference>
<reference evidence="2" key="1">
    <citation type="submission" date="2006-03" db="EMBL/GenBank/DDBJ databases">
        <title>Complete sequence of Rhodopseudomonas palustris BisB18.</title>
        <authorList>
            <consortium name="US DOE Joint Genome Institute"/>
            <person name="Copeland A."/>
            <person name="Lucas S."/>
            <person name="Lapidus A."/>
            <person name="Barry K."/>
            <person name="Detter J.C."/>
            <person name="Glavina del Rio T."/>
            <person name="Hammon N."/>
            <person name="Israni S."/>
            <person name="Dalin E."/>
            <person name="Tice H."/>
            <person name="Pitluck S."/>
            <person name="Chain P."/>
            <person name="Malfatti S."/>
            <person name="Shin M."/>
            <person name="Vergez L."/>
            <person name="Schmutz J."/>
            <person name="Larimer F."/>
            <person name="Land M."/>
            <person name="Hauser L."/>
            <person name="Pelletier D.A."/>
            <person name="Kyrpides N."/>
            <person name="Anderson I."/>
            <person name="Oda Y."/>
            <person name="Harwood C.S."/>
            <person name="Richardson P."/>
        </authorList>
    </citation>
    <scope>NUCLEOTIDE SEQUENCE [LARGE SCALE GENOMIC DNA]</scope>
    <source>
        <strain evidence="2">BisB18</strain>
    </source>
</reference>
<dbReference type="SUPFAM" id="SSF55469">
    <property type="entry name" value="FMN-dependent nitroreductase-like"/>
    <property type="match status" value="1"/>
</dbReference>
<dbReference type="PANTHER" id="PTHR23026:SF123">
    <property type="entry name" value="NAD(P)H NITROREDUCTASE RV3131-RELATED"/>
    <property type="match status" value="1"/>
</dbReference>
<dbReference type="Pfam" id="PF00881">
    <property type="entry name" value="Nitroreductase"/>
    <property type="match status" value="1"/>
</dbReference>
<dbReference type="eggNOG" id="COG0778">
    <property type="taxonomic scope" value="Bacteria"/>
</dbReference>
<dbReference type="GO" id="GO:0016491">
    <property type="term" value="F:oxidoreductase activity"/>
    <property type="evidence" value="ECO:0007669"/>
    <property type="project" value="UniProtKB-KW"/>
</dbReference>
<dbReference type="OrthoDB" id="9773807at2"/>
<keyword evidence="2" id="KW-0560">Oxidoreductase</keyword>
<gene>
    <name evidence="2" type="ordered locus">RPC_3749</name>
</gene>
<dbReference type="EC" id="1.16.8.1" evidence="2"/>
<dbReference type="InterPro" id="IPR029479">
    <property type="entry name" value="Nitroreductase"/>
</dbReference>
<dbReference type="Gene3D" id="3.40.109.10">
    <property type="entry name" value="NADH Oxidase"/>
    <property type="match status" value="1"/>
</dbReference>
<dbReference type="KEGG" id="rpc:RPC_3749"/>
<evidence type="ECO:0000313" key="2">
    <source>
        <dbReference type="EMBL" id="ABD89284.1"/>
    </source>
</evidence>
<dbReference type="STRING" id="316056.RPC_3749"/>
<evidence type="ECO:0000259" key="1">
    <source>
        <dbReference type="Pfam" id="PF00881"/>
    </source>
</evidence>
<dbReference type="RefSeq" id="WP_011474166.1">
    <property type="nucleotide sequence ID" value="NC_007925.1"/>
</dbReference>
<name>Q210A2_RHOPB</name>
<dbReference type="AlphaFoldDB" id="Q210A2"/>
<proteinExistence type="predicted"/>
<dbReference type="HOGENOM" id="CLU_070764_3_0_5"/>